<reference evidence="1 2" key="1">
    <citation type="submission" date="2022-04" db="EMBL/GenBank/DDBJ databases">
        <title>Genome sequence of C. roseum typestrain.</title>
        <authorList>
            <person name="Poehlein A."/>
            <person name="Schoch T."/>
            <person name="Duerre P."/>
            <person name="Daniel R."/>
        </authorList>
    </citation>
    <scope>NUCLEOTIDE SEQUENCE [LARGE SCALE GENOMIC DNA]</scope>
    <source>
        <strain evidence="1 2">DSM 7320</strain>
    </source>
</reference>
<dbReference type="RefSeq" id="WP_077834359.1">
    <property type="nucleotide sequence ID" value="NZ_CP096983.1"/>
</dbReference>
<dbReference type="STRING" id="84029.CROST_06690"/>
<dbReference type="KEGG" id="crw:CROST_015300"/>
<accession>A0A1S8LJC6</accession>
<proteinExistence type="predicted"/>
<organism evidence="1 2">
    <name type="scientific">Clostridium felsineum</name>
    <dbReference type="NCBI Taxonomy" id="36839"/>
    <lineage>
        <taxon>Bacteria</taxon>
        <taxon>Bacillati</taxon>
        <taxon>Bacillota</taxon>
        <taxon>Clostridia</taxon>
        <taxon>Eubacteriales</taxon>
        <taxon>Clostridiaceae</taxon>
        <taxon>Clostridium</taxon>
    </lineage>
</organism>
<dbReference type="AlphaFoldDB" id="A0A1S8LJC6"/>
<dbReference type="InterPro" id="IPR038720">
    <property type="entry name" value="YprB_RNase_H-like_dom"/>
</dbReference>
<dbReference type="SUPFAM" id="SSF53098">
    <property type="entry name" value="Ribonuclease H-like"/>
    <property type="match status" value="1"/>
</dbReference>
<dbReference type="InterPro" id="IPR036397">
    <property type="entry name" value="RNaseH_sf"/>
</dbReference>
<gene>
    <name evidence="1" type="ORF">CROST_015300</name>
</gene>
<dbReference type="EMBL" id="CP096983">
    <property type="protein sequence ID" value="URZ10815.1"/>
    <property type="molecule type" value="Genomic_DNA"/>
</dbReference>
<sequence>MIKRNAVTNIKIDEYVDRFKVEGENKIYSKALFFDLEHYVYKKPICIGVFGCAYYDEETRNLKTTQYMIENRKDSEEILKIAEEYFIKAKIKLKKEYIVTFSGNNDFTVVNYLFKKNNINMEVNKEFKSIDLQKEYEKVTKKCVGLKNLEKVFEINRESEIISGSTLAKTFGKIVKDEEYSLRMPEEKKDKILLYNRQDVESLFNMITTWNKYVKEVDDAEK</sequence>
<evidence type="ECO:0000313" key="2">
    <source>
        <dbReference type="Proteomes" id="UP000190951"/>
    </source>
</evidence>
<dbReference type="Gene3D" id="3.30.420.10">
    <property type="entry name" value="Ribonuclease H-like superfamily/Ribonuclease H"/>
    <property type="match status" value="1"/>
</dbReference>
<dbReference type="GO" id="GO:0003676">
    <property type="term" value="F:nucleic acid binding"/>
    <property type="evidence" value="ECO:0007669"/>
    <property type="project" value="InterPro"/>
</dbReference>
<dbReference type="Proteomes" id="UP000190951">
    <property type="component" value="Chromosome"/>
</dbReference>
<protein>
    <submittedName>
        <fullName evidence="1">Uncharacterized protein</fullName>
    </submittedName>
</protein>
<dbReference type="Pfam" id="PF13482">
    <property type="entry name" value="RNase_H_2"/>
    <property type="match status" value="1"/>
</dbReference>
<evidence type="ECO:0000313" key="1">
    <source>
        <dbReference type="EMBL" id="URZ10815.1"/>
    </source>
</evidence>
<keyword evidence="2" id="KW-1185">Reference proteome</keyword>
<name>A0A1S8LJC6_9CLOT</name>
<dbReference type="InterPro" id="IPR012337">
    <property type="entry name" value="RNaseH-like_sf"/>
</dbReference>